<dbReference type="InterPro" id="IPR012677">
    <property type="entry name" value="Nucleotide-bd_a/b_plait_sf"/>
</dbReference>
<dbReference type="CDD" id="cd12232">
    <property type="entry name" value="RRM3_U2AF65"/>
    <property type="match status" value="1"/>
</dbReference>
<dbReference type="PROSITE" id="PS50102">
    <property type="entry name" value="RRM"/>
    <property type="match status" value="1"/>
</dbReference>
<keyword evidence="1" id="KW-0507">mRNA processing</keyword>
<proteinExistence type="predicted"/>
<evidence type="ECO:0000256" key="3">
    <source>
        <dbReference type="ARBA" id="ARBA00023187"/>
    </source>
</evidence>
<dbReference type="Proteomes" id="UP001071777">
    <property type="component" value="Unassembled WGS sequence"/>
</dbReference>
<dbReference type="EMBL" id="JAPCXB010000011">
    <property type="protein sequence ID" value="KAJ1615245.1"/>
    <property type="molecule type" value="Genomic_DNA"/>
</dbReference>
<comment type="caution">
    <text evidence="6">The sequence shown here is derived from an EMBL/GenBank/DDBJ whole genome shotgun (WGS) entry which is preliminary data.</text>
</comment>
<feature type="domain" description="RRM" evidence="5">
    <location>
        <begin position="362"/>
        <end position="458"/>
    </location>
</feature>
<name>A0ABQ8PBM6_9CRYT</name>
<sequence length="489" mass="55614">MTLPMDLKELSFSESLQSDEKHPVKQVQDAGVTTPFHGMLPTNPHAINEFQSEVCDRHLNIEIGANIEACLLKKDQIDQTDSLQKQLSCLGKSDPTEMMYTESPHSYLTSVASKTQREVYIGNLPHGLTVTELLEYVNSSIAKNNALPKDEHPVISAWINSDGKYAFCECRSIEGTTALLNLNNLLNIKGHLLRIGKPKVSEQVNCGNSINSSALINQGTQNTSIISPYFNNIPLFLKKETILITGIDHSLSIEDVRKIFGNSKRIKVLELLSHRKKYKAAICEVEPNVKFIDNIINKLGVDINIVKMKHIKSKIIHSINSHLKIIVGKTMCYYEQKYKDKALNDRIDAIQRTLFLPQKPCRCILISRILINEELLVPNKYSSIHEEIHEKCSSYGKVFKTIIPKPEALLLDQDQNSGIHFGRAFVFFFNVESAIKAKVDLHNMRFLGRNLKISYYSEREFLNNNFYLSEPNRCDPMDDRELSRILNNI</sequence>
<dbReference type="SMART" id="SM00360">
    <property type="entry name" value="RRM"/>
    <property type="match status" value="2"/>
</dbReference>
<evidence type="ECO:0000256" key="1">
    <source>
        <dbReference type="ARBA" id="ARBA00022664"/>
    </source>
</evidence>
<evidence type="ECO:0000256" key="4">
    <source>
        <dbReference type="PROSITE-ProRule" id="PRU00176"/>
    </source>
</evidence>
<evidence type="ECO:0000256" key="2">
    <source>
        <dbReference type="ARBA" id="ARBA00022884"/>
    </source>
</evidence>
<evidence type="ECO:0000313" key="7">
    <source>
        <dbReference type="Proteomes" id="UP001071777"/>
    </source>
</evidence>
<dbReference type="Gene3D" id="3.30.70.330">
    <property type="match status" value="2"/>
</dbReference>
<keyword evidence="2 4" id="KW-0694">RNA-binding</keyword>
<dbReference type="InterPro" id="IPR000504">
    <property type="entry name" value="RRM_dom"/>
</dbReference>
<protein>
    <submittedName>
        <fullName evidence="6">Splicing factor U2AF U2 snRNP auxiliary factor large subunit protein</fullName>
    </submittedName>
</protein>
<evidence type="ECO:0000313" key="6">
    <source>
        <dbReference type="EMBL" id="KAJ1615245.1"/>
    </source>
</evidence>
<dbReference type="PANTHER" id="PTHR23139">
    <property type="entry name" value="RNA-BINDING PROTEIN"/>
    <property type="match status" value="1"/>
</dbReference>
<evidence type="ECO:0000259" key="5">
    <source>
        <dbReference type="PROSITE" id="PS50102"/>
    </source>
</evidence>
<reference evidence="6" key="1">
    <citation type="submission" date="2022-10" db="EMBL/GenBank/DDBJ databases">
        <title>Adaptive evolution leads to modifications in subtelomeric GC content in a zoonotic Cryptosporidium species.</title>
        <authorList>
            <person name="Li J."/>
            <person name="Feng Y."/>
            <person name="Xiao L."/>
        </authorList>
    </citation>
    <scope>NUCLEOTIDE SEQUENCE</scope>
    <source>
        <strain evidence="6">25894</strain>
    </source>
</reference>
<dbReference type="SUPFAM" id="SSF54928">
    <property type="entry name" value="RNA-binding domain, RBD"/>
    <property type="match status" value="2"/>
</dbReference>
<keyword evidence="3" id="KW-0508">mRNA splicing</keyword>
<gene>
    <name evidence="6" type="ORF">OJ252_323</name>
</gene>
<accession>A0ABQ8PBM6</accession>
<keyword evidence="7" id="KW-1185">Reference proteome</keyword>
<organism evidence="6 7">
    <name type="scientific">Cryptosporidium canis</name>
    <dbReference type="NCBI Taxonomy" id="195482"/>
    <lineage>
        <taxon>Eukaryota</taxon>
        <taxon>Sar</taxon>
        <taxon>Alveolata</taxon>
        <taxon>Apicomplexa</taxon>
        <taxon>Conoidasida</taxon>
        <taxon>Coccidia</taxon>
        <taxon>Eucoccidiorida</taxon>
        <taxon>Eimeriorina</taxon>
        <taxon>Cryptosporidiidae</taxon>
        <taxon>Cryptosporidium</taxon>
    </lineage>
</organism>
<dbReference type="InterPro" id="IPR035979">
    <property type="entry name" value="RBD_domain_sf"/>
</dbReference>